<dbReference type="OrthoDB" id="4116414at2759"/>
<evidence type="ECO:0000313" key="3">
    <source>
        <dbReference type="Proteomes" id="UP000606974"/>
    </source>
</evidence>
<protein>
    <submittedName>
        <fullName evidence="2">Uncharacterized protein</fullName>
    </submittedName>
</protein>
<dbReference type="Proteomes" id="UP000606974">
    <property type="component" value="Unassembled WGS sequence"/>
</dbReference>
<gene>
    <name evidence="2" type="ORF">GJ744_009851</name>
</gene>
<evidence type="ECO:0000313" key="2">
    <source>
        <dbReference type="EMBL" id="KAF7507954.1"/>
    </source>
</evidence>
<evidence type="ECO:0000256" key="1">
    <source>
        <dbReference type="SAM" id="MobiDB-lite"/>
    </source>
</evidence>
<comment type="caution">
    <text evidence="2">The sequence shown here is derived from an EMBL/GenBank/DDBJ whole genome shotgun (WGS) entry which is preliminary data.</text>
</comment>
<feature type="region of interest" description="Disordered" evidence="1">
    <location>
        <begin position="478"/>
        <end position="513"/>
    </location>
</feature>
<dbReference type="AlphaFoldDB" id="A0A8H7E2C0"/>
<accession>A0A8H7E2C0</accession>
<proteinExistence type="predicted"/>
<reference evidence="2" key="1">
    <citation type="submission" date="2020-02" db="EMBL/GenBank/DDBJ databases">
        <authorList>
            <person name="Palmer J.M."/>
        </authorList>
    </citation>
    <scope>NUCLEOTIDE SEQUENCE</scope>
    <source>
        <strain evidence="2">EPUS1.4</strain>
        <tissue evidence="2">Thallus</tissue>
    </source>
</reference>
<sequence length="513" mass="51923">MSPTTISSCTLFFTPSMPAQKGPTSTVWATMMTTQFNVVNCNYCQISNVANNPMPTGPFTTKITSDYLLITQIACIPNTSGFTRRHALPVATPEPTALYIRGAKPQTLTPMVKKSVPIPKLAERLRRQASPQPMGDALILTGEAYQLIGQLFTVIYSIGVINSGNNLGQTCLELQSANAVLDLDRVGLNATQAASIVCAASLPGADLVSFNQTLIAKAAEGLFSVQIAANFTGTVETNRLCDQLDLVGLPGLGVDANAVKRLVCNAKNGTFTTTGTDNATSTTTLATNTSTLTGSDVLSAPTIAPSAGTTIPFPFSNFTGPAGTAVTAPWATGFPAAGTGFPAAGTGFPAAGTGFPAAGTGFPAAGTGFPAAGTGFPAAGTGFPAAGTGFFPTGNFTTATGCIGSDTVVTATGDLPAGTGNAENSTTADVTRNLLTPTGTAETGCTFNGTGNLPAGTITVAPVAGVSVTGDASAGYAVSTADPESSLAEYGQEASERLPRGPTSTPRYYPKEF</sequence>
<keyword evidence="3" id="KW-1185">Reference proteome</keyword>
<dbReference type="EMBL" id="JAACFV010000060">
    <property type="protein sequence ID" value="KAF7507954.1"/>
    <property type="molecule type" value="Genomic_DNA"/>
</dbReference>
<organism evidence="2 3">
    <name type="scientific">Endocarpon pusillum</name>
    <dbReference type="NCBI Taxonomy" id="364733"/>
    <lineage>
        <taxon>Eukaryota</taxon>
        <taxon>Fungi</taxon>
        <taxon>Dikarya</taxon>
        <taxon>Ascomycota</taxon>
        <taxon>Pezizomycotina</taxon>
        <taxon>Eurotiomycetes</taxon>
        <taxon>Chaetothyriomycetidae</taxon>
        <taxon>Verrucariales</taxon>
        <taxon>Verrucariaceae</taxon>
        <taxon>Endocarpon</taxon>
    </lineage>
</organism>
<name>A0A8H7E2C0_9EURO</name>